<dbReference type="AlphaFoldDB" id="A0A699JVU0"/>
<dbReference type="EMBL" id="BKCJ010447036">
    <property type="protein sequence ID" value="GFA56781.1"/>
    <property type="molecule type" value="Genomic_DNA"/>
</dbReference>
<feature type="transmembrane region" description="Helical" evidence="2">
    <location>
        <begin position="35"/>
        <end position="62"/>
    </location>
</feature>
<name>A0A699JVU0_TANCI</name>
<feature type="region of interest" description="Disordered" evidence="1">
    <location>
        <begin position="163"/>
        <end position="184"/>
    </location>
</feature>
<keyword evidence="2" id="KW-1133">Transmembrane helix</keyword>
<sequence length="230" mass="26370">MSSCWSFSIFGSCECSIQDSASKISSLLFQRLHGVFLVMMIVENIVDVTVVVKNIAVVMIVVKKIVVAYFWIRVTLKAVLLILMIRQLIQMIYKSDFNLEYFYNILKDHPGWTDVEMPYFYQIHGRKKSKTSETTSGSASGGINLNEKVDEVVQETQEFRSMGRDRVKVKKKTPGSSSGGSSSFVDLVADKFYNIKQKKREKKDKEHQSYIDLKNRELSIQEAKAREMHS</sequence>
<keyword evidence="2" id="KW-0812">Transmembrane</keyword>
<accession>A0A699JVU0</accession>
<reference evidence="3" key="1">
    <citation type="journal article" date="2019" name="Sci. Rep.">
        <title>Draft genome of Tanacetum cinerariifolium, the natural source of mosquito coil.</title>
        <authorList>
            <person name="Yamashiro T."/>
            <person name="Shiraishi A."/>
            <person name="Satake H."/>
            <person name="Nakayama K."/>
        </authorList>
    </citation>
    <scope>NUCLEOTIDE SEQUENCE</scope>
</reference>
<organism evidence="3">
    <name type="scientific">Tanacetum cinerariifolium</name>
    <name type="common">Dalmatian daisy</name>
    <name type="synonym">Chrysanthemum cinerariifolium</name>
    <dbReference type="NCBI Taxonomy" id="118510"/>
    <lineage>
        <taxon>Eukaryota</taxon>
        <taxon>Viridiplantae</taxon>
        <taxon>Streptophyta</taxon>
        <taxon>Embryophyta</taxon>
        <taxon>Tracheophyta</taxon>
        <taxon>Spermatophyta</taxon>
        <taxon>Magnoliopsida</taxon>
        <taxon>eudicotyledons</taxon>
        <taxon>Gunneridae</taxon>
        <taxon>Pentapetalae</taxon>
        <taxon>asterids</taxon>
        <taxon>campanulids</taxon>
        <taxon>Asterales</taxon>
        <taxon>Asteraceae</taxon>
        <taxon>Asteroideae</taxon>
        <taxon>Anthemideae</taxon>
        <taxon>Anthemidinae</taxon>
        <taxon>Tanacetum</taxon>
    </lineage>
</organism>
<keyword evidence="2" id="KW-0472">Membrane</keyword>
<protein>
    <submittedName>
        <fullName evidence="3">Uncharacterized protein</fullName>
    </submittedName>
</protein>
<evidence type="ECO:0000313" key="3">
    <source>
        <dbReference type="EMBL" id="GFA56781.1"/>
    </source>
</evidence>
<evidence type="ECO:0000256" key="2">
    <source>
        <dbReference type="SAM" id="Phobius"/>
    </source>
</evidence>
<evidence type="ECO:0000256" key="1">
    <source>
        <dbReference type="SAM" id="MobiDB-lite"/>
    </source>
</evidence>
<feature type="transmembrane region" description="Helical" evidence="2">
    <location>
        <begin position="68"/>
        <end position="85"/>
    </location>
</feature>
<proteinExistence type="predicted"/>
<gene>
    <name evidence="3" type="ORF">Tci_628753</name>
</gene>
<comment type="caution">
    <text evidence="3">The sequence shown here is derived from an EMBL/GenBank/DDBJ whole genome shotgun (WGS) entry which is preliminary data.</text>
</comment>